<dbReference type="EMBL" id="CP064654">
    <property type="protein sequence ID" value="QPC97876.1"/>
    <property type="molecule type" value="Genomic_DNA"/>
</dbReference>
<name>A0A7S8IUL6_9SPHN</name>
<dbReference type="InterPro" id="IPR023772">
    <property type="entry name" value="DNA-bd_HTH_TetR-type_CS"/>
</dbReference>
<dbReference type="RefSeq" id="WP_200980887.1">
    <property type="nucleotide sequence ID" value="NZ_CP064654.1"/>
</dbReference>
<gene>
    <name evidence="4" type="ORF">IRL76_08155</name>
</gene>
<feature type="DNA-binding region" description="H-T-H motif" evidence="2">
    <location>
        <begin position="39"/>
        <end position="58"/>
    </location>
</feature>
<sequence length="227" mass="23930">MAQTEPASRGAYAKSADTRRAILDAAIVAFGESGLDGASTRTIAAAAGVNQPALNYHFGSKDALYVECARAIVERFAAGTASASGPAIALLGSGERVDPDLALVRLRQLMDALVDTLVANEDAAIWAGFVAREMNAPGDAFAILYDSLWQPGTELAARLIAAARGFADPGDDERLDALMLISNLIAFTNGRRVSKSIMKWQDIGPEQLVAVRRSISRQVDALVAQGN</sequence>
<evidence type="ECO:0000256" key="2">
    <source>
        <dbReference type="PROSITE-ProRule" id="PRU00335"/>
    </source>
</evidence>
<dbReference type="InterPro" id="IPR050109">
    <property type="entry name" value="HTH-type_TetR-like_transc_reg"/>
</dbReference>
<evidence type="ECO:0000313" key="4">
    <source>
        <dbReference type="EMBL" id="QPC97876.1"/>
    </source>
</evidence>
<dbReference type="InterPro" id="IPR036271">
    <property type="entry name" value="Tet_transcr_reg_TetR-rel_C_sf"/>
</dbReference>
<dbReference type="InterPro" id="IPR015292">
    <property type="entry name" value="Tscrpt_reg_YbiH_C"/>
</dbReference>
<dbReference type="InterPro" id="IPR001647">
    <property type="entry name" value="HTH_TetR"/>
</dbReference>
<dbReference type="AlphaFoldDB" id="A0A7S8IUL6"/>
<dbReference type="Pfam" id="PF09209">
    <property type="entry name" value="CecR_C"/>
    <property type="match status" value="1"/>
</dbReference>
<reference evidence="4 5" key="1">
    <citation type="submission" date="2020-11" db="EMBL/GenBank/DDBJ databases">
        <title>The genome sequence of Erythrobacter sp. 6D36.</title>
        <authorList>
            <person name="Liu Y."/>
        </authorList>
    </citation>
    <scope>NUCLEOTIDE SEQUENCE [LARGE SCALE GENOMIC DNA]</scope>
    <source>
        <strain evidence="4 5">6D36</strain>
    </source>
</reference>
<feature type="domain" description="HTH tetR-type" evidence="3">
    <location>
        <begin position="16"/>
        <end position="76"/>
    </location>
</feature>
<organism evidence="4 5">
    <name type="scientific">Qipengyuania soli</name>
    <dbReference type="NCBI Taxonomy" id="2782568"/>
    <lineage>
        <taxon>Bacteria</taxon>
        <taxon>Pseudomonadati</taxon>
        <taxon>Pseudomonadota</taxon>
        <taxon>Alphaproteobacteria</taxon>
        <taxon>Sphingomonadales</taxon>
        <taxon>Erythrobacteraceae</taxon>
        <taxon>Qipengyuania</taxon>
    </lineage>
</organism>
<dbReference type="PROSITE" id="PS01081">
    <property type="entry name" value="HTH_TETR_1"/>
    <property type="match status" value="1"/>
</dbReference>
<evidence type="ECO:0000259" key="3">
    <source>
        <dbReference type="PROSITE" id="PS50977"/>
    </source>
</evidence>
<evidence type="ECO:0000313" key="5">
    <source>
        <dbReference type="Proteomes" id="UP000594459"/>
    </source>
</evidence>
<evidence type="ECO:0000256" key="1">
    <source>
        <dbReference type="ARBA" id="ARBA00023125"/>
    </source>
</evidence>
<dbReference type="InterPro" id="IPR009057">
    <property type="entry name" value="Homeodomain-like_sf"/>
</dbReference>
<dbReference type="PRINTS" id="PR00455">
    <property type="entry name" value="HTHTETR"/>
</dbReference>
<dbReference type="PROSITE" id="PS50977">
    <property type="entry name" value="HTH_TETR_2"/>
    <property type="match status" value="1"/>
</dbReference>
<keyword evidence="5" id="KW-1185">Reference proteome</keyword>
<dbReference type="Gene3D" id="1.10.10.60">
    <property type="entry name" value="Homeodomain-like"/>
    <property type="match status" value="1"/>
</dbReference>
<dbReference type="GO" id="GO:0003700">
    <property type="term" value="F:DNA-binding transcription factor activity"/>
    <property type="evidence" value="ECO:0007669"/>
    <property type="project" value="TreeGrafter"/>
</dbReference>
<dbReference type="GO" id="GO:0000976">
    <property type="term" value="F:transcription cis-regulatory region binding"/>
    <property type="evidence" value="ECO:0007669"/>
    <property type="project" value="TreeGrafter"/>
</dbReference>
<dbReference type="PANTHER" id="PTHR30055">
    <property type="entry name" value="HTH-TYPE TRANSCRIPTIONAL REGULATOR RUTR"/>
    <property type="match status" value="1"/>
</dbReference>
<dbReference type="Gene3D" id="1.10.357.10">
    <property type="entry name" value="Tetracycline Repressor, domain 2"/>
    <property type="match status" value="1"/>
</dbReference>
<dbReference type="SUPFAM" id="SSF48498">
    <property type="entry name" value="Tetracyclin repressor-like, C-terminal domain"/>
    <property type="match status" value="1"/>
</dbReference>
<dbReference type="Proteomes" id="UP000594459">
    <property type="component" value="Chromosome"/>
</dbReference>
<protein>
    <submittedName>
        <fullName evidence="4">CerR family C-terminal domain-containing protein</fullName>
    </submittedName>
</protein>
<dbReference type="Pfam" id="PF00440">
    <property type="entry name" value="TetR_N"/>
    <property type="match status" value="1"/>
</dbReference>
<dbReference type="SUPFAM" id="SSF46689">
    <property type="entry name" value="Homeodomain-like"/>
    <property type="match status" value="1"/>
</dbReference>
<proteinExistence type="predicted"/>
<dbReference type="KEGG" id="qso:IRL76_08155"/>
<accession>A0A7S8IUL6</accession>
<dbReference type="PANTHER" id="PTHR30055:SF219">
    <property type="entry name" value="TRANSCRIPTIONAL REGULATORY PROTEIN"/>
    <property type="match status" value="1"/>
</dbReference>
<keyword evidence="1 2" id="KW-0238">DNA-binding</keyword>